<name>A0A246K5C0_9SPHN</name>
<dbReference type="Proteomes" id="UP000197097">
    <property type="component" value="Unassembled WGS sequence"/>
</dbReference>
<proteinExistence type="inferred from homology"/>
<sequence length="394" mass="41449">MGWFRKRGRSMVYPLAPTRRHLLAAGISIAFLPVPVMARGRPLRISLLGQSLIKKDLRTIGWRELDAFRSLLKSSDVIFTDLETVIAGPLAGQSTRPADSEVLHVGDPAVIDCLQAIGVNIVATSNNHAWDLDSGGILSTIDALDQRKLAFAGTGRDLAGASAPGFLKGRASVALVAAAAGAIREGAAATDSRAGVNELRRGADGALQPADVERYLAAIWLAAKSGATVIAYLHNHYWEPRKSDTPAWQRELARRAVDAGAVAFAAHGVPEMQGVEYYRGFPLFHGLGSFVFQSEKAPGAYGPEAWQSIIAELEVGKGKVERARIIPVQLDARGVVHDGSLVRGSPSLATGAGAQLILDRVAVLSAALGDGIAFGKATVSGRDTGPVSAMISAD</sequence>
<gene>
    <name evidence="3" type="ORF">CDQ91_01780</name>
</gene>
<reference evidence="3 4" key="1">
    <citation type="journal article" date="2002" name="Int. J. Syst. Evol. Microbiol.">
        <title>Sphingopyxis witflariensis sp. nov., isolated from activated sludge.</title>
        <authorList>
            <person name="Kampfer P."/>
            <person name="Witzenberger R."/>
            <person name="Denner E.B."/>
            <person name="Busse H.J."/>
            <person name="Neef A."/>
        </authorList>
    </citation>
    <scope>NUCLEOTIDE SEQUENCE [LARGE SCALE GENOMIC DNA]</scope>
    <source>
        <strain evidence="3 4">DSM 14551</strain>
    </source>
</reference>
<comment type="caution">
    <text evidence="3">The sequence shown here is derived from an EMBL/GenBank/DDBJ whole genome shotgun (WGS) entry which is preliminary data.</text>
</comment>
<dbReference type="SUPFAM" id="SSF56300">
    <property type="entry name" value="Metallo-dependent phosphatases"/>
    <property type="match status" value="1"/>
</dbReference>
<dbReference type="EMBL" id="NISJ01000001">
    <property type="protein sequence ID" value="OWR01173.1"/>
    <property type="molecule type" value="Genomic_DNA"/>
</dbReference>
<organism evidence="3 4">
    <name type="scientific">Sphingopyxis witflariensis</name>
    <dbReference type="NCBI Taxonomy" id="173675"/>
    <lineage>
        <taxon>Bacteria</taxon>
        <taxon>Pseudomonadati</taxon>
        <taxon>Pseudomonadota</taxon>
        <taxon>Alphaproteobacteria</taxon>
        <taxon>Sphingomonadales</taxon>
        <taxon>Sphingomonadaceae</taxon>
        <taxon>Sphingopyxis</taxon>
    </lineage>
</organism>
<dbReference type="InterPro" id="IPR029052">
    <property type="entry name" value="Metallo-depent_PP-like"/>
</dbReference>
<evidence type="ECO:0000313" key="3">
    <source>
        <dbReference type="EMBL" id="OWR01173.1"/>
    </source>
</evidence>
<dbReference type="Pfam" id="PF09587">
    <property type="entry name" value="PGA_cap"/>
    <property type="match status" value="1"/>
</dbReference>
<dbReference type="InterPro" id="IPR019079">
    <property type="entry name" value="Capsule_synth_CapA"/>
</dbReference>
<keyword evidence="4" id="KW-1185">Reference proteome</keyword>
<evidence type="ECO:0000313" key="4">
    <source>
        <dbReference type="Proteomes" id="UP000197097"/>
    </source>
</evidence>
<dbReference type="PANTHER" id="PTHR33393:SF13">
    <property type="entry name" value="PGA BIOSYNTHESIS PROTEIN CAPA"/>
    <property type="match status" value="1"/>
</dbReference>
<evidence type="ECO:0000259" key="2">
    <source>
        <dbReference type="SMART" id="SM00854"/>
    </source>
</evidence>
<dbReference type="SMART" id="SM00854">
    <property type="entry name" value="PGA_cap"/>
    <property type="match status" value="1"/>
</dbReference>
<accession>A0A246K5C0</accession>
<protein>
    <submittedName>
        <fullName evidence="3">Capsule biosynthesis protein CapA</fullName>
    </submittedName>
</protein>
<comment type="similarity">
    <text evidence="1">Belongs to the CapA family.</text>
</comment>
<dbReference type="AlphaFoldDB" id="A0A246K5C0"/>
<feature type="domain" description="Capsule synthesis protein CapA" evidence="2">
    <location>
        <begin position="44"/>
        <end position="294"/>
    </location>
</feature>
<dbReference type="PANTHER" id="PTHR33393">
    <property type="entry name" value="POLYGLUTAMINE SYNTHESIS ACCESSORY PROTEIN RV0574C-RELATED"/>
    <property type="match status" value="1"/>
</dbReference>
<evidence type="ECO:0000256" key="1">
    <source>
        <dbReference type="ARBA" id="ARBA00005662"/>
    </source>
</evidence>
<dbReference type="InterPro" id="IPR052169">
    <property type="entry name" value="CW_Biosynth-Accessory"/>
</dbReference>